<dbReference type="InterPro" id="IPR006656">
    <property type="entry name" value="Mopterin_OxRdtase"/>
</dbReference>
<dbReference type="InterPro" id="IPR017900">
    <property type="entry name" value="4Fe4S_Fe_S_CS"/>
</dbReference>
<dbReference type="GO" id="GO:0046872">
    <property type="term" value="F:metal ion binding"/>
    <property type="evidence" value="ECO:0007669"/>
    <property type="project" value="UniProtKB-KW"/>
</dbReference>
<keyword evidence="4" id="KW-0004">4Fe-4S</keyword>
<reference evidence="14 15" key="1">
    <citation type="submission" date="2019-03" db="EMBL/GenBank/DDBJ databases">
        <title>Metabolic potential of uncultured bacteria and archaea associated with petroleum seepage in deep-sea sediments.</title>
        <authorList>
            <person name="Dong X."/>
            <person name="Hubert C."/>
        </authorList>
    </citation>
    <scope>NUCLEOTIDE SEQUENCE [LARGE SCALE GENOMIC DNA]</scope>
    <source>
        <strain evidence="14">E29_bin52</strain>
    </source>
</reference>
<dbReference type="GO" id="GO:0022904">
    <property type="term" value="P:respiratory electron transport chain"/>
    <property type="evidence" value="ECO:0007669"/>
    <property type="project" value="TreeGrafter"/>
</dbReference>
<dbReference type="InterPro" id="IPR006655">
    <property type="entry name" value="Mopterin_OxRdtase_prok_CS"/>
</dbReference>
<dbReference type="Gene3D" id="2.40.40.20">
    <property type="match status" value="1"/>
</dbReference>
<dbReference type="PROSITE" id="PS00490">
    <property type="entry name" value="MOLYBDOPTERIN_PROK_2"/>
    <property type="match status" value="1"/>
</dbReference>
<dbReference type="GO" id="GO:0051539">
    <property type="term" value="F:4 iron, 4 sulfur cluster binding"/>
    <property type="evidence" value="ECO:0007669"/>
    <property type="project" value="UniProtKB-KW"/>
</dbReference>
<evidence type="ECO:0000256" key="2">
    <source>
        <dbReference type="ARBA" id="ARBA00001966"/>
    </source>
</evidence>
<evidence type="ECO:0000256" key="7">
    <source>
        <dbReference type="ARBA" id="ARBA00022737"/>
    </source>
</evidence>
<keyword evidence="8" id="KW-0560">Oxidoreductase</keyword>
<evidence type="ECO:0000256" key="6">
    <source>
        <dbReference type="ARBA" id="ARBA00022723"/>
    </source>
</evidence>
<dbReference type="GO" id="GO:0043546">
    <property type="term" value="F:molybdopterin cofactor binding"/>
    <property type="evidence" value="ECO:0007669"/>
    <property type="project" value="InterPro"/>
</dbReference>
<dbReference type="CDD" id="cd02753">
    <property type="entry name" value="MopB_Formate-Dh-H"/>
    <property type="match status" value="1"/>
</dbReference>
<evidence type="ECO:0000256" key="3">
    <source>
        <dbReference type="ARBA" id="ARBA00007023"/>
    </source>
</evidence>
<dbReference type="SUPFAM" id="SSF53706">
    <property type="entry name" value="Formate dehydrogenase/DMSO reductase, domains 1-3"/>
    <property type="match status" value="1"/>
</dbReference>
<dbReference type="InterPro" id="IPR001041">
    <property type="entry name" value="2Fe-2S_ferredoxin-type"/>
</dbReference>
<evidence type="ECO:0000313" key="14">
    <source>
        <dbReference type="EMBL" id="TET63452.1"/>
    </source>
</evidence>
<dbReference type="GO" id="GO:0003954">
    <property type="term" value="F:NADH dehydrogenase activity"/>
    <property type="evidence" value="ECO:0007669"/>
    <property type="project" value="TreeGrafter"/>
</dbReference>
<evidence type="ECO:0000259" key="13">
    <source>
        <dbReference type="PROSITE" id="PS51669"/>
    </source>
</evidence>
<evidence type="ECO:0000256" key="9">
    <source>
        <dbReference type="ARBA" id="ARBA00023004"/>
    </source>
</evidence>
<evidence type="ECO:0000256" key="1">
    <source>
        <dbReference type="ARBA" id="ARBA00001942"/>
    </source>
</evidence>
<dbReference type="PRINTS" id="PR00419">
    <property type="entry name" value="ADXRDTASE"/>
</dbReference>
<dbReference type="PROSITE" id="PS51669">
    <property type="entry name" value="4FE4S_MOW_BIS_MGD"/>
    <property type="match status" value="1"/>
</dbReference>
<evidence type="ECO:0000256" key="8">
    <source>
        <dbReference type="ARBA" id="ARBA00023002"/>
    </source>
</evidence>
<dbReference type="PANTHER" id="PTHR43105">
    <property type="entry name" value="RESPIRATORY NITRATE REDUCTASE"/>
    <property type="match status" value="1"/>
</dbReference>
<keyword evidence="7" id="KW-0677">Repeat</keyword>
<dbReference type="Pfam" id="PF22117">
    <property type="entry name" value="Fer4_Nqo3"/>
    <property type="match status" value="1"/>
</dbReference>
<dbReference type="Gene3D" id="1.10.1060.10">
    <property type="entry name" value="Alpha-helical ferredoxin"/>
    <property type="match status" value="1"/>
</dbReference>
<dbReference type="SUPFAM" id="SSF46548">
    <property type="entry name" value="alpha-helical ferredoxin"/>
    <property type="match status" value="1"/>
</dbReference>
<dbReference type="SMART" id="SM00926">
    <property type="entry name" value="Molybdop_Fe4S4"/>
    <property type="match status" value="1"/>
</dbReference>
<dbReference type="Pfam" id="PF13510">
    <property type="entry name" value="Fer2_4"/>
    <property type="match status" value="1"/>
</dbReference>
<keyword evidence="5" id="KW-0500">Molybdenum</keyword>
<dbReference type="InterPro" id="IPR041924">
    <property type="entry name" value="Formate_Dh-H_N"/>
</dbReference>
<comment type="similarity">
    <text evidence="3">In the C-terminal section; belongs to the prokaryotic molybdopterin-containing oxidoreductase family.</text>
</comment>
<dbReference type="InterPro" id="IPR028261">
    <property type="entry name" value="DPD_II"/>
</dbReference>
<feature type="domain" description="2Fe-2S ferredoxin-type" evidence="11">
    <location>
        <begin position="3"/>
        <end position="81"/>
    </location>
</feature>
<dbReference type="NCBIfam" id="TIGR01591">
    <property type="entry name" value="Fdh-alpha"/>
    <property type="match status" value="1"/>
</dbReference>
<dbReference type="InterPro" id="IPR006963">
    <property type="entry name" value="Mopterin_OxRdtase_4Fe-4S_dom"/>
</dbReference>
<comment type="cofactor">
    <cofactor evidence="1">
        <name>Mo-bis(molybdopterin guanine dinucleotide)</name>
        <dbReference type="ChEBI" id="CHEBI:60539"/>
    </cofactor>
</comment>
<dbReference type="FunFam" id="2.40.40.20:FF:000005">
    <property type="entry name" value="Periplasmic nitrate reductase"/>
    <property type="match status" value="1"/>
</dbReference>
<keyword evidence="10" id="KW-0411">Iron-sulfur</keyword>
<dbReference type="InterPro" id="IPR009010">
    <property type="entry name" value="Asp_de-COase-like_dom_sf"/>
</dbReference>
<keyword evidence="6" id="KW-0479">Metal-binding</keyword>
<comment type="cofactor">
    <cofactor evidence="2">
        <name>[4Fe-4S] cluster</name>
        <dbReference type="ChEBI" id="CHEBI:49883"/>
    </cofactor>
</comment>
<accession>A0A523W8Y1</accession>
<dbReference type="GO" id="GO:0008863">
    <property type="term" value="F:formate dehydrogenase (NAD+) activity"/>
    <property type="evidence" value="ECO:0007669"/>
    <property type="project" value="InterPro"/>
</dbReference>
<dbReference type="FunFam" id="3.30.70.20:FF:000035">
    <property type="entry name" value="Iron hydrogenase 1"/>
    <property type="match status" value="1"/>
</dbReference>
<dbReference type="PROSITE" id="PS51379">
    <property type="entry name" value="4FE4S_FER_2"/>
    <property type="match status" value="2"/>
</dbReference>
<dbReference type="Pfam" id="PF00384">
    <property type="entry name" value="Molybdopterin"/>
    <property type="match status" value="1"/>
</dbReference>
<dbReference type="EMBL" id="SOIZ01000102">
    <property type="protein sequence ID" value="TET63452.1"/>
    <property type="molecule type" value="Genomic_DNA"/>
</dbReference>
<evidence type="ECO:0000256" key="10">
    <source>
        <dbReference type="ARBA" id="ARBA00023014"/>
    </source>
</evidence>
<dbReference type="InterPro" id="IPR036188">
    <property type="entry name" value="FAD/NAD-bd_sf"/>
</dbReference>
<dbReference type="GO" id="GO:0015942">
    <property type="term" value="P:formate metabolic process"/>
    <property type="evidence" value="ECO:0007669"/>
    <property type="project" value="InterPro"/>
</dbReference>
<sequence length="1371" mass="151157">MSKKIQLTIDDKSLQASPGTTILEAAKGEGIKIPTLCYDPRLDPFTSCFMCLVEVEGMPRPTPACSTCVAEGMRVRTRTEKVTALRRMCLELLLSSHSGDCLAPCRLACPAGIDIQGYLALARKGYYQEALKLIKETNPLPVVCGRICPRFCERECRRNVVDEPVAIDAIKRCLADFDMKDGRPYTPSRKPSTGKRVAVIGSGPGGLSAAYFLAREGHQVTIFDGDPEPGGMLRYGIPEYRLPKKELDREIATIAALGVKIECGRTLGKDITIDSLRKEGFDAIFLAMGAQKCWKMGIEGEELGGIIPGLEFLRQIALNGRVKVGKRVAVIGGGNTAVDAARSALRLGADEVTIVYRRSRKEMPAEEEEIDEAEKEGVRVILLAAPVRANGKNNKVGSLTCQRMRLGEPDASGRARPEPIPDSEFEMPVETVIAAIGQYLDRSCLDEAPLQLTKRGYIEVDDKTMETNCEGVFAGGDCVSGPATAVEAIACGRRAAHSINQYLAGKKPSGEEEVFHIKKGELDEIDPREYAHVETIPRGKMRHLALEERKISFAETQLGFTEDMVKRESERCISCGCDQILDCRLREYALELGISSPRFKGKKSHYPPDESNPFILRDPDKCILCGRCVAVCSDVQMCFVLDFVGRGLETRISTGLDRPLPQTPCVFCGSCVSVCPVGALTEKEGRIQRREFEVEKVRTICPYCGCGCSIILNIENGRIVKITSDPEGFVNEGWLCAKGKFGFDFVDSPDRLKRPLIKKAGELKEVSWNEALTLVTEKLSNIKERYGSDSIAGLSSAKCTNEENYLFQKFMRAALGTNNVDHCARLCHASTVAGLARAFGSGAMTNSMREIENADCILITGSNTSETHPIIALKIKEAVRRNGARLIVADPRKIEMTQFSHLHLRQKPGTDVALFNGMMNVIISEGLYDEEFVSKRCEEFQKLEGILDQYTPDYVESITGVSARDIIYAARMYAKADRASIIFAMGITQHTTGTDNVLSLANLAMLTGNVGKESSGVNPLRGQNNVQGACDMGALPNVYPGYQSVSEDKIREKFEKIWGVGLSQKAGLTAVEMMHAAEEGKVKAMYIMGENPFLSDPNINFTRKALRKLDFLVVQDIFPTETSEYADVILPAASFAEKEGTFTNTERRVQRVRKALEPPGQAKADWEIMSDLAAKLGYPMKYRDSSQIMDEIASVTPIYGGISYERLDEGGLQWPCPDRSHPGTKFLHQGRFTRGLGRFHPTPYREARELPDEDYPLILTTGRVLFHFHTGTMTRRVKGLEEIYPQGLVEIHPLDAGKLSLKDGGMARVISRRGRVVVRVKVTEISLPGVVFMSFHFKEAAANLLTIDALDPVAKIPELKVCAVRVEKCTL</sequence>
<evidence type="ECO:0000256" key="4">
    <source>
        <dbReference type="ARBA" id="ARBA00022485"/>
    </source>
</evidence>
<dbReference type="InterPro" id="IPR006478">
    <property type="entry name" value="Formate_DH_asu"/>
</dbReference>
<dbReference type="Proteomes" id="UP000319130">
    <property type="component" value="Unassembled WGS sequence"/>
</dbReference>
<dbReference type="PANTHER" id="PTHR43105:SF14">
    <property type="entry name" value="FORMATE DEHYDROGENASE H"/>
    <property type="match status" value="1"/>
</dbReference>
<dbReference type="InterPro" id="IPR042204">
    <property type="entry name" value="2Fe-2S-bd_N"/>
</dbReference>
<dbReference type="SUPFAM" id="SSF51971">
    <property type="entry name" value="Nucleotide-binding domain"/>
    <property type="match status" value="1"/>
</dbReference>
<dbReference type="InterPro" id="IPR054351">
    <property type="entry name" value="NADH_UbQ_OxRdtase_ferredoxin"/>
</dbReference>
<dbReference type="Gene3D" id="3.10.20.440">
    <property type="entry name" value="2Fe-2S iron-sulphur cluster binding domain, sarcosine oxidase, alpha subunit, N-terminal domain"/>
    <property type="match status" value="1"/>
</dbReference>
<dbReference type="InterPro" id="IPR006657">
    <property type="entry name" value="MoPterin_dinucl-bd_dom"/>
</dbReference>
<evidence type="ECO:0000256" key="5">
    <source>
        <dbReference type="ARBA" id="ARBA00022505"/>
    </source>
</evidence>
<dbReference type="SUPFAM" id="SSF54292">
    <property type="entry name" value="2Fe-2S ferredoxin-like"/>
    <property type="match status" value="1"/>
</dbReference>
<evidence type="ECO:0000259" key="11">
    <source>
        <dbReference type="PROSITE" id="PS51085"/>
    </source>
</evidence>
<dbReference type="InterPro" id="IPR050123">
    <property type="entry name" value="Prok_molybdopt-oxidoreductase"/>
</dbReference>
<protein>
    <submittedName>
        <fullName evidence="14">Formate dehydrogenase subunit alpha</fullName>
    </submittedName>
</protein>
<dbReference type="PROSITE" id="PS51085">
    <property type="entry name" value="2FE2S_FER_2"/>
    <property type="match status" value="1"/>
</dbReference>
<dbReference type="GO" id="GO:0016020">
    <property type="term" value="C:membrane"/>
    <property type="evidence" value="ECO:0007669"/>
    <property type="project" value="TreeGrafter"/>
</dbReference>
<dbReference type="Pfam" id="PF04879">
    <property type="entry name" value="Molybdop_Fe4S4"/>
    <property type="match status" value="1"/>
</dbReference>
<dbReference type="Gene3D" id="3.40.50.740">
    <property type="match status" value="1"/>
</dbReference>
<dbReference type="InterPro" id="IPR036010">
    <property type="entry name" value="2Fe-2S_ferredoxin-like_sf"/>
</dbReference>
<evidence type="ECO:0000313" key="15">
    <source>
        <dbReference type="Proteomes" id="UP000319130"/>
    </source>
</evidence>
<dbReference type="CDD" id="cd00207">
    <property type="entry name" value="fer2"/>
    <property type="match status" value="1"/>
</dbReference>
<dbReference type="SUPFAM" id="SSF54862">
    <property type="entry name" value="4Fe-4S ferredoxins"/>
    <property type="match status" value="1"/>
</dbReference>
<dbReference type="FunFam" id="3.40.228.10:FF:000002">
    <property type="entry name" value="Formate dehydrogenase subunit alpha"/>
    <property type="match status" value="1"/>
</dbReference>
<keyword evidence="9" id="KW-0408">Iron</keyword>
<organism evidence="14 15">
    <name type="scientific">Aerophobetes bacterium</name>
    <dbReference type="NCBI Taxonomy" id="2030807"/>
    <lineage>
        <taxon>Bacteria</taxon>
        <taxon>Candidatus Aerophobota</taxon>
    </lineage>
</organism>
<dbReference type="Gene3D" id="3.40.228.10">
    <property type="entry name" value="Dimethylsulfoxide Reductase, domain 2"/>
    <property type="match status" value="1"/>
</dbReference>
<dbReference type="Pfam" id="PF07992">
    <property type="entry name" value="Pyr_redox_2"/>
    <property type="match status" value="1"/>
</dbReference>
<dbReference type="Gene3D" id="3.30.70.20">
    <property type="match status" value="1"/>
</dbReference>
<dbReference type="InterPro" id="IPR009051">
    <property type="entry name" value="Helical_ferredxn"/>
</dbReference>
<name>A0A523W8Y1_UNCAE</name>
<dbReference type="Gene3D" id="3.50.50.60">
    <property type="entry name" value="FAD/NAD(P)-binding domain"/>
    <property type="match status" value="2"/>
</dbReference>
<dbReference type="NCBIfam" id="NF009410">
    <property type="entry name" value="PRK12771.1"/>
    <property type="match status" value="1"/>
</dbReference>
<evidence type="ECO:0000259" key="12">
    <source>
        <dbReference type="PROSITE" id="PS51379"/>
    </source>
</evidence>
<dbReference type="PROSITE" id="PS00198">
    <property type="entry name" value="4FE4S_FER_1"/>
    <property type="match status" value="1"/>
</dbReference>
<gene>
    <name evidence="14" type="ORF">E3J48_02445</name>
</gene>
<dbReference type="Pfam" id="PF01568">
    <property type="entry name" value="Molydop_binding"/>
    <property type="match status" value="1"/>
</dbReference>
<feature type="domain" description="4Fe-4S ferredoxin-type" evidence="12">
    <location>
        <begin position="613"/>
        <end position="642"/>
    </location>
</feature>
<dbReference type="SUPFAM" id="SSF50692">
    <property type="entry name" value="ADC-like"/>
    <property type="match status" value="1"/>
</dbReference>
<proteinExistence type="inferred from homology"/>
<dbReference type="InterPro" id="IPR023753">
    <property type="entry name" value="FAD/NAD-binding_dom"/>
</dbReference>
<dbReference type="Pfam" id="PF14691">
    <property type="entry name" value="Fer4_20"/>
    <property type="match status" value="1"/>
</dbReference>
<comment type="caution">
    <text evidence="14">The sequence shown here is derived from an EMBL/GenBank/DDBJ whole genome shotgun (WGS) entry which is preliminary data.</text>
</comment>
<feature type="domain" description="4Fe-4S Mo/W bis-MGD-type" evidence="13">
    <location>
        <begin position="694"/>
        <end position="750"/>
    </location>
</feature>
<dbReference type="InterPro" id="IPR017896">
    <property type="entry name" value="4Fe4S_Fe-S-bd"/>
</dbReference>
<feature type="domain" description="4Fe-4S ferredoxin-type" evidence="12">
    <location>
        <begin position="655"/>
        <end position="685"/>
    </location>
</feature>
<dbReference type="Gene3D" id="2.20.25.90">
    <property type="entry name" value="ADC-like domains"/>
    <property type="match status" value="1"/>
</dbReference>